<dbReference type="Proteomes" id="UP000001075">
    <property type="component" value="Unassembled WGS sequence"/>
</dbReference>
<organism evidence="1 2">
    <name type="scientific">Cricetulus griseus</name>
    <name type="common">Chinese hamster</name>
    <name type="synonym">Cricetulus barabensis griseus</name>
    <dbReference type="NCBI Taxonomy" id="10029"/>
    <lineage>
        <taxon>Eukaryota</taxon>
        <taxon>Metazoa</taxon>
        <taxon>Chordata</taxon>
        <taxon>Craniata</taxon>
        <taxon>Vertebrata</taxon>
        <taxon>Euteleostomi</taxon>
        <taxon>Mammalia</taxon>
        <taxon>Eutheria</taxon>
        <taxon>Euarchontoglires</taxon>
        <taxon>Glires</taxon>
        <taxon>Rodentia</taxon>
        <taxon>Myomorpha</taxon>
        <taxon>Muroidea</taxon>
        <taxon>Cricetidae</taxon>
        <taxon>Cricetinae</taxon>
        <taxon>Cricetulus</taxon>
    </lineage>
</organism>
<evidence type="ECO:0000313" key="1">
    <source>
        <dbReference type="EMBL" id="EGW07029.1"/>
    </source>
</evidence>
<dbReference type="EMBL" id="JH000344">
    <property type="protein sequence ID" value="EGW07029.1"/>
    <property type="molecule type" value="Genomic_DNA"/>
</dbReference>
<proteinExistence type="predicted"/>
<dbReference type="AlphaFoldDB" id="G3HG58"/>
<evidence type="ECO:0000313" key="2">
    <source>
        <dbReference type="Proteomes" id="UP000001075"/>
    </source>
</evidence>
<sequence>MDNFLDRFHLPRLNQEQISNLNRPITPNEIEAIIRSLPTKKAQRQIASMQNSTRNSRNSL</sequence>
<dbReference type="InParanoid" id="G3HG58"/>
<gene>
    <name evidence="1" type="ORF">I79_009577</name>
</gene>
<protein>
    <submittedName>
        <fullName evidence="1">Retrovirus-related Pol polyprotein LINE-1</fullName>
    </submittedName>
</protein>
<accession>G3HG58</accession>
<name>G3HG58_CRIGR</name>
<reference evidence="2" key="1">
    <citation type="journal article" date="2011" name="Nat. Biotechnol.">
        <title>The genomic sequence of the Chinese hamster ovary (CHO)-K1 cell line.</title>
        <authorList>
            <person name="Xu X."/>
            <person name="Nagarajan H."/>
            <person name="Lewis N.E."/>
            <person name="Pan S."/>
            <person name="Cai Z."/>
            <person name="Liu X."/>
            <person name="Chen W."/>
            <person name="Xie M."/>
            <person name="Wang W."/>
            <person name="Hammond S."/>
            <person name="Andersen M.R."/>
            <person name="Neff N."/>
            <person name="Passarelli B."/>
            <person name="Koh W."/>
            <person name="Fan H.C."/>
            <person name="Wang J."/>
            <person name="Gui Y."/>
            <person name="Lee K.H."/>
            <person name="Betenbaugh M.J."/>
            <person name="Quake S.R."/>
            <person name="Famili I."/>
            <person name="Palsson B.O."/>
            <person name="Wang J."/>
        </authorList>
    </citation>
    <scope>NUCLEOTIDE SEQUENCE [LARGE SCALE GENOMIC DNA]</scope>
    <source>
        <strain evidence="2">CHO K1 cell line</strain>
    </source>
</reference>